<accession>A0A0R1VTH2</accession>
<comment type="caution">
    <text evidence="6">The sequence shown here is derived from an EMBL/GenBank/DDBJ whole genome shotgun (WGS) entry which is preliminary data.</text>
</comment>
<name>A0A0R1VTH2_9LACO</name>
<dbReference type="Proteomes" id="UP000051315">
    <property type="component" value="Unassembled WGS sequence"/>
</dbReference>
<keyword evidence="7" id="KW-1185">Reference proteome</keyword>
<evidence type="ECO:0000313" key="7">
    <source>
        <dbReference type="Proteomes" id="UP000051315"/>
    </source>
</evidence>
<dbReference type="GO" id="GO:0030288">
    <property type="term" value="C:outer membrane-bounded periplasmic space"/>
    <property type="evidence" value="ECO:0007669"/>
    <property type="project" value="TreeGrafter"/>
</dbReference>
<dbReference type="InterPro" id="IPR001320">
    <property type="entry name" value="Iontro_rcpt_C"/>
</dbReference>
<keyword evidence="3" id="KW-0732">Signal</keyword>
<dbReference type="SMART" id="SM00079">
    <property type="entry name" value="PBPe"/>
    <property type="match status" value="1"/>
</dbReference>
<dbReference type="Pfam" id="PF00497">
    <property type="entry name" value="SBP_bac_3"/>
    <property type="match status" value="1"/>
</dbReference>
<feature type="domain" description="Solute-binding protein family 3/N-terminal" evidence="4">
    <location>
        <begin position="35"/>
        <end position="258"/>
    </location>
</feature>
<dbReference type="PATRIC" id="fig|1423735.3.peg.1785"/>
<evidence type="ECO:0000259" key="4">
    <source>
        <dbReference type="SMART" id="SM00062"/>
    </source>
</evidence>
<dbReference type="EMBL" id="AZFX01000059">
    <property type="protein sequence ID" value="KRM09073.1"/>
    <property type="molecule type" value="Genomic_DNA"/>
</dbReference>
<evidence type="ECO:0000256" key="2">
    <source>
        <dbReference type="ARBA" id="ARBA00022448"/>
    </source>
</evidence>
<evidence type="ECO:0000313" key="6">
    <source>
        <dbReference type="EMBL" id="KRM09073.1"/>
    </source>
</evidence>
<dbReference type="SUPFAM" id="SSF53850">
    <property type="entry name" value="Periplasmic binding protein-like II"/>
    <property type="match status" value="1"/>
</dbReference>
<dbReference type="InterPro" id="IPR001638">
    <property type="entry name" value="Solute-binding_3/MltF_N"/>
</dbReference>
<dbReference type="PANTHER" id="PTHR30085">
    <property type="entry name" value="AMINO ACID ABC TRANSPORTER PERMEASE"/>
    <property type="match status" value="1"/>
</dbReference>
<dbReference type="GO" id="GO:0015276">
    <property type="term" value="F:ligand-gated monoatomic ion channel activity"/>
    <property type="evidence" value="ECO:0007669"/>
    <property type="project" value="InterPro"/>
</dbReference>
<protein>
    <submittedName>
        <fullName evidence="6">Glutamine ABC superfamily ATP binding cassette transporter, substrate binding protein</fullName>
    </submittedName>
</protein>
<dbReference type="GO" id="GO:0005576">
    <property type="term" value="C:extracellular region"/>
    <property type="evidence" value="ECO:0007669"/>
    <property type="project" value="TreeGrafter"/>
</dbReference>
<reference evidence="6 7" key="1">
    <citation type="journal article" date="2015" name="Genome Announc.">
        <title>Expanding the biotechnology potential of lactobacilli through comparative genomics of 213 strains and associated genera.</title>
        <authorList>
            <person name="Sun Z."/>
            <person name="Harris H.M."/>
            <person name="McCann A."/>
            <person name="Guo C."/>
            <person name="Argimon S."/>
            <person name="Zhang W."/>
            <person name="Yang X."/>
            <person name="Jeffery I.B."/>
            <person name="Cooney J.C."/>
            <person name="Kagawa T.F."/>
            <person name="Liu W."/>
            <person name="Song Y."/>
            <person name="Salvetti E."/>
            <person name="Wrobel A."/>
            <person name="Rasinkangas P."/>
            <person name="Parkhill J."/>
            <person name="Rea M.C."/>
            <person name="O'Sullivan O."/>
            <person name="Ritari J."/>
            <person name="Douillard F.P."/>
            <person name="Paul Ross R."/>
            <person name="Yang R."/>
            <person name="Briner A.E."/>
            <person name="Felis G.E."/>
            <person name="de Vos W.M."/>
            <person name="Barrangou R."/>
            <person name="Klaenhammer T.R."/>
            <person name="Caufield P.W."/>
            <person name="Cui Y."/>
            <person name="Zhang H."/>
            <person name="O'Toole P.W."/>
        </authorList>
    </citation>
    <scope>NUCLEOTIDE SEQUENCE [LARGE SCALE GENOMIC DNA]</scope>
    <source>
        <strain evidence="6 7">DSM 17758</strain>
    </source>
</reference>
<feature type="domain" description="Ionotropic glutamate receptor C-terminal" evidence="5">
    <location>
        <begin position="44"/>
        <end position="257"/>
    </location>
</feature>
<evidence type="ECO:0000259" key="5">
    <source>
        <dbReference type="SMART" id="SM00079"/>
    </source>
</evidence>
<dbReference type="InterPro" id="IPR051455">
    <property type="entry name" value="Bact_solute-bind_prot3"/>
</dbReference>
<comment type="similarity">
    <text evidence="1">Belongs to the bacterial solute-binding protein 3 family.</text>
</comment>
<dbReference type="STRING" id="1423735.FC15_GL001717"/>
<proteinExistence type="inferred from homology"/>
<keyword evidence="2" id="KW-0813">Transport</keyword>
<evidence type="ECO:0000256" key="3">
    <source>
        <dbReference type="ARBA" id="ARBA00022729"/>
    </source>
</evidence>
<sequence>MWWLLPLFVLTLMLTGCGQHIVTKDVMQQVAESNEITWGVKGDMRLFGLTDIKSGQVKGFEVDLATAISKEVFGKEVKINFVPVNSNTRLPLLRNGNVDALIATMTITPDRKKEIDFSNSYFNAGQAILVKRGSKVKSVKNLTQGTKVIGIQGSNSVVNIKKYAPQSEVLQLADAAQAFAALKSGQGDAMTTDNGILYGLTSDDKSYHVVGGTFTKEPYGIGVNKHQKKFLSAINQALKKLEDNGDYQKLVDKWFGQIAGFDGSVVK</sequence>
<dbReference type="SMART" id="SM00062">
    <property type="entry name" value="PBPb"/>
    <property type="match status" value="1"/>
</dbReference>
<dbReference type="AlphaFoldDB" id="A0A0R1VTH2"/>
<dbReference type="GO" id="GO:0016020">
    <property type="term" value="C:membrane"/>
    <property type="evidence" value="ECO:0007669"/>
    <property type="project" value="InterPro"/>
</dbReference>
<organism evidence="6 7">
    <name type="scientific">Lapidilactobacillus concavus DSM 17758</name>
    <dbReference type="NCBI Taxonomy" id="1423735"/>
    <lineage>
        <taxon>Bacteria</taxon>
        <taxon>Bacillati</taxon>
        <taxon>Bacillota</taxon>
        <taxon>Bacilli</taxon>
        <taxon>Lactobacillales</taxon>
        <taxon>Lactobacillaceae</taxon>
        <taxon>Lapidilactobacillus</taxon>
    </lineage>
</organism>
<gene>
    <name evidence="6" type="ORF">FC15_GL001717</name>
</gene>
<dbReference type="PANTHER" id="PTHR30085:SF6">
    <property type="entry name" value="ABC TRANSPORTER GLUTAMINE-BINDING PROTEIN GLNH"/>
    <property type="match status" value="1"/>
</dbReference>
<dbReference type="GO" id="GO:0006865">
    <property type="term" value="P:amino acid transport"/>
    <property type="evidence" value="ECO:0007669"/>
    <property type="project" value="TreeGrafter"/>
</dbReference>
<evidence type="ECO:0000256" key="1">
    <source>
        <dbReference type="ARBA" id="ARBA00010333"/>
    </source>
</evidence>
<dbReference type="Gene3D" id="3.40.190.10">
    <property type="entry name" value="Periplasmic binding protein-like II"/>
    <property type="match status" value="2"/>
</dbReference>